<dbReference type="GO" id="GO:0005886">
    <property type="term" value="C:plasma membrane"/>
    <property type="evidence" value="ECO:0007669"/>
    <property type="project" value="TreeGrafter"/>
</dbReference>
<dbReference type="GO" id="GO:0000155">
    <property type="term" value="F:phosphorelay sensor kinase activity"/>
    <property type="evidence" value="ECO:0007669"/>
    <property type="project" value="InterPro"/>
</dbReference>
<dbReference type="Pfam" id="PF02518">
    <property type="entry name" value="HATPase_c"/>
    <property type="match status" value="1"/>
</dbReference>
<evidence type="ECO:0000256" key="6">
    <source>
        <dbReference type="ARBA" id="ARBA00022692"/>
    </source>
</evidence>
<keyword evidence="6 10" id="KW-0812">Transmembrane</keyword>
<dbReference type="PROSITE" id="PS50109">
    <property type="entry name" value="HIS_KIN"/>
    <property type="match status" value="1"/>
</dbReference>
<dbReference type="PANTHER" id="PTHR45436:SF8">
    <property type="entry name" value="HISTIDINE KINASE"/>
    <property type="match status" value="1"/>
</dbReference>
<feature type="transmembrane region" description="Helical" evidence="10">
    <location>
        <begin position="168"/>
        <end position="188"/>
    </location>
</feature>
<dbReference type="SMART" id="SM00387">
    <property type="entry name" value="HATPase_c"/>
    <property type="match status" value="1"/>
</dbReference>
<dbReference type="SUPFAM" id="SSF47384">
    <property type="entry name" value="Homodimeric domain of signal transducing histidine kinase"/>
    <property type="match status" value="1"/>
</dbReference>
<evidence type="ECO:0000256" key="1">
    <source>
        <dbReference type="ARBA" id="ARBA00000085"/>
    </source>
</evidence>
<dbReference type="InterPro" id="IPR003661">
    <property type="entry name" value="HisK_dim/P_dom"/>
</dbReference>
<dbReference type="STRING" id="48467.SAMN02745166_02128"/>
<keyword evidence="7 12" id="KW-0418">Kinase</keyword>
<dbReference type="Pfam" id="PF00512">
    <property type="entry name" value="HisKA"/>
    <property type="match status" value="1"/>
</dbReference>
<gene>
    <name evidence="12" type="ORF">SAMN02745166_02128</name>
</gene>
<evidence type="ECO:0000259" key="11">
    <source>
        <dbReference type="PROSITE" id="PS50109"/>
    </source>
</evidence>
<sequence>MFLKLWREKVPSVWRLILLLVAVVSICIATILVFVRMAVNQDMRQFHRNRISDELMQYSAIYTQSGLAGVKRVFQATPRPLSHDAMRLTTASGQIISEEMSSAAKGFIWPEQTMRSLLDKGDMDLMEVAATDREGRLYLGAIRLWDGNTLWMGRADTQSRMHLRNIEWHLWFAGLTAAMILLLPVMWFRHEVLRPILSFTRTAERMRLPGNNSRLRGQEAIPELRALASVVNIGLDQIQALTRELQTTNDFLAHELRTPLARIRGNLEHFHDETDNEAAREAAARSLEEIDRATQLVQTLLTIRAGDHAALRLHRQVTSLDELLTDLVELFVPAAEDRKLILKLVPGLSMTLNIDRELLTQAVSNLLDNALAYNRPGGQISVSWQGEGTGAIISVEDTGPGLHPDEIEIIWDRYVRGSAARPKSSGMGLGLSLVRSIAMAHGGYSGAHNREGGGAVFWIHIPGN</sequence>
<keyword evidence="8 10" id="KW-1133">Transmembrane helix</keyword>
<evidence type="ECO:0000256" key="4">
    <source>
        <dbReference type="ARBA" id="ARBA00022553"/>
    </source>
</evidence>
<dbReference type="Gene3D" id="3.30.565.10">
    <property type="entry name" value="Histidine kinase-like ATPase, C-terminal domain"/>
    <property type="match status" value="1"/>
</dbReference>
<accession>A0A1T4XXJ9</accession>
<evidence type="ECO:0000256" key="5">
    <source>
        <dbReference type="ARBA" id="ARBA00022679"/>
    </source>
</evidence>
<protein>
    <recommendedName>
        <fullName evidence="3">histidine kinase</fullName>
        <ecNumber evidence="3">2.7.13.3</ecNumber>
    </recommendedName>
</protein>
<dbReference type="AlphaFoldDB" id="A0A1T4XXJ9"/>
<dbReference type="PANTHER" id="PTHR45436">
    <property type="entry name" value="SENSOR HISTIDINE KINASE YKOH"/>
    <property type="match status" value="1"/>
</dbReference>
<evidence type="ECO:0000256" key="9">
    <source>
        <dbReference type="ARBA" id="ARBA00023136"/>
    </source>
</evidence>
<name>A0A1T4XXJ9_9BACT</name>
<dbReference type="Proteomes" id="UP000190774">
    <property type="component" value="Unassembled WGS sequence"/>
</dbReference>
<dbReference type="SMART" id="SM00388">
    <property type="entry name" value="HisKA"/>
    <property type="match status" value="1"/>
</dbReference>
<evidence type="ECO:0000256" key="8">
    <source>
        <dbReference type="ARBA" id="ARBA00022989"/>
    </source>
</evidence>
<dbReference type="EMBL" id="FUYE01000006">
    <property type="protein sequence ID" value="SKA94267.1"/>
    <property type="molecule type" value="Genomic_DNA"/>
</dbReference>
<reference evidence="13" key="1">
    <citation type="submission" date="2017-02" db="EMBL/GenBank/DDBJ databases">
        <authorList>
            <person name="Varghese N."/>
            <person name="Submissions S."/>
        </authorList>
    </citation>
    <scope>NUCLEOTIDE SEQUENCE [LARGE SCALE GENOMIC DNA]</scope>
    <source>
        <strain evidence="13">ATCC 700200</strain>
    </source>
</reference>
<keyword evidence="5" id="KW-0808">Transferase</keyword>
<evidence type="ECO:0000313" key="12">
    <source>
        <dbReference type="EMBL" id="SKA94267.1"/>
    </source>
</evidence>
<dbReference type="SUPFAM" id="SSF55874">
    <property type="entry name" value="ATPase domain of HSP90 chaperone/DNA topoisomerase II/histidine kinase"/>
    <property type="match status" value="1"/>
</dbReference>
<keyword evidence="13" id="KW-1185">Reference proteome</keyword>
<dbReference type="OrthoDB" id="9796330at2"/>
<evidence type="ECO:0000256" key="2">
    <source>
        <dbReference type="ARBA" id="ARBA00004370"/>
    </source>
</evidence>
<dbReference type="PRINTS" id="PR00344">
    <property type="entry name" value="BCTRLSENSOR"/>
</dbReference>
<dbReference type="InterPro" id="IPR050428">
    <property type="entry name" value="TCS_sensor_his_kinase"/>
</dbReference>
<evidence type="ECO:0000256" key="3">
    <source>
        <dbReference type="ARBA" id="ARBA00012438"/>
    </source>
</evidence>
<dbReference type="RefSeq" id="WP_078813344.1">
    <property type="nucleotide sequence ID" value="NZ_FUYE01000006.1"/>
</dbReference>
<dbReference type="CDD" id="cd00075">
    <property type="entry name" value="HATPase"/>
    <property type="match status" value="1"/>
</dbReference>
<proteinExistence type="predicted"/>
<feature type="domain" description="Histidine kinase" evidence="11">
    <location>
        <begin position="251"/>
        <end position="464"/>
    </location>
</feature>
<comment type="subcellular location">
    <subcellularLocation>
        <location evidence="2">Membrane</location>
    </subcellularLocation>
</comment>
<dbReference type="InterPro" id="IPR005467">
    <property type="entry name" value="His_kinase_dom"/>
</dbReference>
<keyword evidence="4" id="KW-0597">Phosphoprotein</keyword>
<dbReference type="InterPro" id="IPR003594">
    <property type="entry name" value="HATPase_dom"/>
</dbReference>
<comment type="catalytic activity">
    <reaction evidence="1">
        <text>ATP + protein L-histidine = ADP + protein N-phospho-L-histidine.</text>
        <dbReference type="EC" id="2.7.13.3"/>
    </reaction>
</comment>
<dbReference type="InterPro" id="IPR004358">
    <property type="entry name" value="Sig_transdc_His_kin-like_C"/>
</dbReference>
<organism evidence="12 13">
    <name type="scientific">Prosthecobacter debontii</name>
    <dbReference type="NCBI Taxonomy" id="48467"/>
    <lineage>
        <taxon>Bacteria</taxon>
        <taxon>Pseudomonadati</taxon>
        <taxon>Verrucomicrobiota</taxon>
        <taxon>Verrucomicrobiia</taxon>
        <taxon>Verrucomicrobiales</taxon>
        <taxon>Verrucomicrobiaceae</taxon>
        <taxon>Prosthecobacter</taxon>
    </lineage>
</organism>
<evidence type="ECO:0000256" key="7">
    <source>
        <dbReference type="ARBA" id="ARBA00022777"/>
    </source>
</evidence>
<keyword evidence="9 10" id="KW-0472">Membrane</keyword>
<dbReference type="InterPro" id="IPR036890">
    <property type="entry name" value="HATPase_C_sf"/>
</dbReference>
<evidence type="ECO:0000256" key="10">
    <source>
        <dbReference type="SAM" id="Phobius"/>
    </source>
</evidence>
<evidence type="ECO:0000313" key="13">
    <source>
        <dbReference type="Proteomes" id="UP000190774"/>
    </source>
</evidence>
<dbReference type="Gene3D" id="1.10.287.130">
    <property type="match status" value="1"/>
</dbReference>
<feature type="transmembrane region" description="Helical" evidence="10">
    <location>
        <begin position="12"/>
        <end position="35"/>
    </location>
</feature>
<dbReference type="EC" id="2.7.13.3" evidence="3"/>
<dbReference type="CDD" id="cd00082">
    <property type="entry name" value="HisKA"/>
    <property type="match status" value="1"/>
</dbReference>
<dbReference type="InterPro" id="IPR036097">
    <property type="entry name" value="HisK_dim/P_sf"/>
</dbReference>